<dbReference type="EMBL" id="UFVR01000004">
    <property type="protein sequence ID" value="SUX46267.1"/>
    <property type="molecule type" value="Genomic_DNA"/>
</dbReference>
<dbReference type="AlphaFoldDB" id="A0A381FIA5"/>
<organism evidence="2 3">
    <name type="scientific">Chryseobacterium indoltheticum</name>
    <dbReference type="NCBI Taxonomy" id="254"/>
    <lineage>
        <taxon>Bacteria</taxon>
        <taxon>Pseudomonadati</taxon>
        <taxon>Bacteroidota</taxon>
        <taxon>Flavobacteriia</taxon>
        <taxon>Flavobacteriales</taxon>
        <taxon>Weeksellaceae</taxon>
        <taxon>Chryseobacterium group</taxon>
        <taxon>Chryseobacterium</taxon>
    </lineage>
</organism>
<reference evidence="2 3" key="1">
    <citation type="submission" date="2018-06" db="EMBL/GenBank/DDBJ databases">
        <authorList>
            <consortium name="Pathogen Informatics"/>
            <person name="Doyle S."/>
        </authorList>
    </citation>
    <scope>NUCLEOTIDE SEQUENCE [LARGE SCALE GENOMIC DNA]</scope>
    <source>
        <strain evidence="2 3">NCTC13532</strain>
    </source>
</reference>
<accession>A0A381FIA5</accession>
<proteinExistence type="predicted"/>
<protein>
    <recommendedName>
        <fullName evidence="4">Transcription elongation factor, GreA/GreB, C-term</fullName>
    </recommendedName>
</protein>
<evidence type="ECO:0000256" key="1">
    <source>
        <dbReference type="SAM" id="Coils"/>
    </source>
</evidence>
<name>A0A381FIA5_9FLAO</name>
<evidence type="ECO:0008006" key="4">
    <source>
        <dbReference type="Google" id="ProtNLM"/>
    </source>
</evidence>
<dbReference type="Proteomes" id="UP000254282">
    <property type="component" value="Unassembled WGS sequence"/>
</dbReference>
<feature type="coiled-coil region" evidence="1">
    <location>
        <begin position="18"/>
        <end position="85"/>
    </location>
</feature>
<dbReference type="STRING" id="254.SAMN05421682_11722"/>
<sequence>MNYRKALAQFNMNKSLLLDIIRSKLSEKINNLEKLIAETRASSNDTKSSMGDKYETGREMLQQEINNLQIQLNEVVKQKDFLKTVLPKIADKAEKGAIVKTEKGLFFISVSLGEVSFENQKIICISPESPLAKVMYGKKENDCFSLNNMNQQIVEIQ</sequence>
<gene>
    <name evidence="2" type="ORF">NCTC13532_01799</name>
</gene>
<evidence type="ECO:0000313" key="2">
    <source>
        <dbReference type="EMBL" id="SUX46267.1"/>
    </source>
</evidence>
<evidence type="ECO:0000313" key="3">
    <source>
        <dbReference type="Proteomes" id="UP000254282"/>
    </source>
</evidence>
<keyword evidence="1" id="KW-0175">Coiled coil</keyword>